<comment type="caution">
    <text evidence="2">The sequence shown here is derived from an EMBL/GenBank/DDBJ whole genome shotgun (WGS) entry which is preliminary data.</text>
</comment>
<name>A0A077NC65_XENBV</name>
<reference evidence="2" key="1">
    <citation type="submission" date="2013-07" db="EMBL/GenBank/DDBJ databases">
        <title>Sub-species coevolution in mutualistic symbiosis.</title>
        <authorList>
            <person name="Murfin K."/>
            <person name="Klassen J."/>
            <person name="Lee M."/>
            <person name="Forst S."/>
            <person name="Stock P."/>
            <person name="Goodrich-Blair H."/>
        </authorList>
    </citation>
    <scope>NUCLEOTIDE SEQUENCE [LARGE SCALE GENOMIC DNA]</scope>
    <source>
        <strain evidence="2">Puntauvense</strain>
    </source>
</reference>
<feature type="region of interest" description="Disordered" evidence="1">
    <location>
        <begin position="19"/>
        <end position="40"/>
    </location>
</feature>
<accession>A0A077NC65</accession>
<protein>
    <submittedName>
        <fullName evidence="2">Uncharacterized protein</fullName>
    </submittedName>
</protein>
<dbReference type="EMBL" id="CBSW010000040">
    <property type="protein sequence ID" value="CDG95550.1"/>
    <property type="molecule type" value="Genomic_DNA"/>
</dbReference>
<evidence type="ECO:0000256" key="1">
    <source>
        <dbReference type="SAM" id="MobiDB-lite"/>
    </source>
</evidence>
<gene>
    <name evidence="2" type="ORF">XBP1_1340095</name>
</gene>
<dbReference type="HOGENOM" id="CLU_3319410_0_0_6"/>
<dbReference type="AlphaFoldDB" id="A0A077NC65"/>
<dbReference type="Proteomes" id="UP000028511">
    <property type="component" value="Unassembled WGS sequence"/>
</dbReference>
<sequence>MVFADLRAPIAMIRTIEGHSGLSHMPDPNPASLAQPVVSS</sequence>
<proteinExistence type="predicted"/>
<evidence type="ECO:0000313" key="2">
    <source>
        <dbReference type="EMBL" id="CDG95550.1"/>
    </source>
</evidence>
<organism evidence="2">
    <name type="scientific">Xenorhabdus bovienii str. puntauvense</name>
    <dbReference type="NCBI Taxonomy" id="1398201"/>
    <lineage>
        <taxon>Bacteria</taxon>
        <taxon>Pseudomonadati</taxon>
        <taxon>Pseudomonadota</taxon>
        <taxon>Gammaproteobacteria</taxon>
        <taxon>Enterobacterales</taxon>
        <taxon>Morganellaceae</taxon>
        <taxon>Xenorhabdus</taxon>
    </lineage>
</organism>